<proteinExistence type="predicted"/>
<sequence>MLLLSSFNHSSGIWTKLQKPRPRRHGVPINAVIVGLNYYSNDGVRSLQGAVNDAYKFRKGLLRYYQAKKRNIKLFVDAKLKNRKYRCVTCSDVVTAIMDMFRKARRGDILVYYFAGHGGSTSTKQYNNNSGNIEFLRTNKGDIRDGVMRQLSESVPEGCLFYIVTDCCKCGGLVEGVHEQIGTSTKHSVIRVRGEEPRMRYLSSLRKTSDIPNAIHLSACQNFQLSAETFFEDQNQSGGLFTDSLLKVLKKNYFRVSNIDLTRKIRKRMRNMKLKEKQHAGLYCSDVQGEFNFLSFEWMGLSKRRKRKLEKMGQTAIGSLKGMLPHKVIQSLEREDGTWQWDRIVDDFVVKGKMKNCLAVCGGTNDVSVAFGLLVSELSDKPWKGKVINFSAEPDLHVIEGDDLRSKTNFVKDMERGVNIDFQRVFDCILDVAIEENLKEDRMIKRIFVLSDMEFDEASANSWETDYQEITRKYGEAGYAVPQLVFWNLEDSRIGPIPATQNGVVRVGGFSENLLALFLVNEGDITL</sequence>
<accession>A0ACB0JU47</accession>
<protein>
    <submittedName>
        <fullName evidence="1">Uncharacterized protein</fullName>
    </submittedName>
</protein>
<dbReference type="Proteomes" id="UP001177021">
    <property type="component" value="Unassembled WGS sequence"/>
</dbReference>
<reference evidence="1" key="1">
    <citation type="submission" date="2023-10" db="EMBL/GenBank/DDBJ databases">
        <authorList>
            <person name="Rodriguez Cubillos JULIANA M."/>
            <person name="De Vega J."/>
        </authorList>
    </citation>
    <scope>NUCLEOTIDE SEQUENCE</scope>
</reference>
<evidence type="ECO:0000313" key="2">
    <source>
        <dbReference type="Proteomes" id="UP001177021"/>
    </source>
</evidence>
<comment type="caution">
    <text evidence="1">The sequence shown here is derived from an EMBL/GenBank/DDBJ whole genome shotgun (WGS) entry which is preliminary data.</text>
</comment>
<keyword evidence="2" id="KW-1185">Reference proteome</keyword>
<name>A0ACB0JU47_TRIPR</name>
<gene>
    <name evidence="1" type="ORF">MILVUS5_LOCUS15871</name>
</gene>
<organism evidence="1 2">
    <name type="scientific">Trifolium pratense</name>
    <name type="common">Red clover</name>
    <dbReference type="NCBI Taxonomy" id="57577"/>
    <lineage>
        <taxon>Eukaryota</taxon>
        <taxon>Viridiplantae</taxon>
        <taxon>Streptophyta</taxon>
        <taxon>Embryophyta</taxon>
        <taxon>Tracheophyta</taxon>
        <taxon>Spermatophyta</taxon>
        <taxon>Magnoliopsida</taxon>
        <taxon>eudicotyledons</taxon>
        <taxon>Gunneridae</taxon>
        <taxon>Pentapetalae</taxon>
        <taxon>rosids</taxon>
        <taxon>fabids</taxon>
        <taxon>Fabales</taxon>
        <taxon>Fabaceae</taxon>
        <taxon>Papilionoideae</taxon>
        <taxon>50 kb inversion clade</taxon>
        <taxon>NPAAA clade</taxon>
        <taxon>Hologalegina</taxon>
        <taxon>IRL clade</taxon>
        <taxon>Trifolieae</taxon>
        <taxon>Trifolium</taxon>
    </lineage>
</organism>
<dbReference type="EMBL" id="CASHSV030000109">
    <property type="protein sequence ID" value="CAJ2647319.1"/>
    <property type="molecule type" value="Genomic_DNA"/>
</dbReference>
<evidence type="ECO:0000313" key="1">
    <source>
        <dbReference type="EMBL" id="CAJ2647319.1"/>
    </source>
</evidence>